<proteinExistence type="inferred from homology"/>
<dbReference type="Proteomes" id="UP001497623">
    <property type="component" value="Unassembled WGS sequence"/>
</dbReference>
<dbReference type="Pfam" id="PF00884">
    <property type="entry name" value="Sulfatase"/>
    <property type="match status" value="1"/>
</dbReference>
<comment type="caution">
    <text evidence="8">The sequence shown here is derived from an EMBL/GenBank/DDBJ whole genome shotgun (WGS) entry which is preliminary data.</text>
</comment>
<evidence type="ECO:0000256" key="3">
    <source>
        <dbReference type="ARBA" id="ARBA00022723"/>
    </source>
</evidence>
<sequence length="192" mass="21673">STSSETEDGTGNRPHVIIIVADDLGWNDVSWHNPKINTPHLGDLANNGIILNQSYVMHICTPSRAALLTGHYPIHIGRQHSVIHPLEPTGLTMNATLMPEQFKKMGYSTHAVGKWHLGYCNWKYTPTKRGFDTFFGFYNGDEDYFTHARSWFLGEDGHDNQDVKPPPPSDVPYGYDFRYNTTAHFGMNGTYS</sequence>
<comment type="similarity">
    <text evidence="2">Belongs to the sulfatase family.</text>
</comment>
<dbReference type="GO" id="GO:0046872">
    <property type="term" value="F:metal ion binding"/>
    <property type="evidence" value="ECO:0007669"/>
    <property type="project" value="UniProtKB-KW"/>
</dbReference>
<name>A0AAV2SAM0_MEGNR</name>
<evidence type="ECO:0000259" key="7">
    <source>
        <dbReference type="Pfam" id="PF00884"/>
    </source>
</evidence>
<gene>
    <name evidence="8" type="ORF">MNOR_LOCUS33898</name>
</gene>
<protein>
    <recommendedName>
        <fullName evidence="7">Sulfatase N-terminal domain-containing protein</fullName>
    </recommendedName>
</protein>
<keyword evidence="5" id="KW-0106">Calcium</keyword>
<keyword evidence="6" id="KW-0325">Glycoprotein</keyword>
<dbReference type="PANTHER" id="PTHR10342:SF273">
    <property type="entry name" value="RE14504P"/>
    <property type="match status" value="1"/>
</dbReference>
<dbReference type="EMBL" id="CAXKWB010050298">
    <property type="protein sequence ID" value="CAL4169582.1"/>
    <property type="molecule type" value="Genomic_DNA"/>
</dbReference>
<feature type="non-terminal residue" evidence="8">
    <location>
        <position position="1"/>
    </location>
</feature>
<evidence type="ECO:0000256" key="6">
    <source>
        <dbReference type="ARBA" id="ARBA00023180"/>
    </source>
</evidence>
<evidence type="ECO:0000256" key="2">
    <source>
        <dbReference type="ARBA" id="ARBA00008779"/>
    </source>
</evidence>
<dbReference type="InterPro" id="IPR047115">
    <property type="entry name" value="ARSB"/>
</dbReference>
<comment type="cofactor">
    <cofactor evidence="1">
        <name>Ca(2+)</name>
        <dbReference type="ChEBI" id="CHEBI:29108"/>
    </cofactor>
</comment>
<keyword evidence="4" id="KW-0378">Hydrolase</keyword>
<evidence type="ECO:0000256" key="1">
    <source>
        <dbReference type="ARBA" id="ARBA00001913"/>
    </source>
</evidence>
<evidence type="ECO:0000256" key="4">
    <source>
        <dbReference type="ARBA" id="ARBA00022801"/>
    </source>
</evidence>
<feature type="non-terminal residue" evidence="8">
    <location>
        <position position="192"/>
    </location>
</feature>
<dbReference type="PROSITE" id="PS00149">
    <property type="entry name" value="SULFATASE_2"/>
    <property type="match status" value="1"/>
</dbReference>
<dbReference type="PANTHER" id="PTHR10342">
    <property type="entry name" value="ARYLSULFATASE"/>
    <property type="match status" value="1"/>
</dbReference>
<dbReference type="GO" id="GO:0008484">
    <property type="term" value="F:sulfuric ester hydrolase activity"/>
    <property type="evidence" value="ECO:0007669"/>
    <property type="project" value="InterPro"/>
</dbReference>
<reference evidence="8 9" key="1">
    <citation type="submission" date="2024-05" db="EMBL/GenBank/DDBJ databases">
        <authorList>
            <person name="Wallberg A."/>
        </authorList>
    </citation>
    <scope>NUCLEOTIDE SEQUENCE [LARGE SCALE GENOMIC DNA]</scope>
</reference>
<feature type="domain" description="Sulfatase N-terminal" evidence="7">
    <location>
        <begin position="14"/>
        <end position="148"/>
    </location>
</feature>
<dbReference type="InterPro" id="IPR024607">
    <property type="entry name" value="Sulfatase_CS"/>
</dbReference>
<evidence type="ECO:0000313" key="8">
    <source>
        <dbReference type="EMBL" id="CAL4169582.1"/>
    </source>
</evidence>
<dbReference type="SUPFAM" id="SSF53649">
    <property type="entry name" value="Alkaline phosphatase-like"/>
    <property type="match status" value="1"/>
</dbReference>
<organism evidence="8 9">
    <name type="scientific">Meganyctiphanes norvegica</name>
    <name type="common">Northern krill</name>
    <name type="synonym">Thysanopoda norvegica</name>
    <dbReference type="NCBI Taxonomy" id="48144"/>
    <lineage>
        <taxon>Eukaryota</taxon>
        <taxon>Metazoa</taxon>
        <taxon>Ecdysozoa</taxon>
        <taxon>Arthropoda</taxon>
        <taxon>Crustacea</taxon>
        <taxon>Multicrustacea</taxon>
        <taxon>Malacostraca</taxon>
        <taxon>Eumalacostraca</taxon>
        <taxon>Eucarida</taxon>
        <taxon>Euphausiacea</taxon>
        <taxon>Euphausiidae</taxon>
        <taxon>Meganyctiphanes</taxon>
    </lineage>
</organism>
<dbReference type="Gene3D" id="3.40.720.10">
    <property type="entry name" value="Alkaline Phosphatase, subunit A"/>
    <property type="match status" value="1"/>
</dbReference>
<dbReference type="InterPro" id="IPR000917">
    <property type="entry name" value="Sulfatase_N"/>
</dbReference>
<keyword evidence="9" id="KW-1185">Reference proteome</keyword>
<accession>A0AAV2SAM0</accession>
<dbReference type="InterPro" id="IPR017850">
    <property type="entry name" value="Alkaline_phosphatase_core_sf"/>
</dbReference>
<evidence type="ECO:0000256" key="5">
    <source>
        <dbReference type="ARBA" id="ARBA00022837"/>
    </source>
</evidence>
<keyword evidence="3" id="KW-0479">Metal-binding</keyword>
<dbReference type="AlphaFoldDB" id="A0AAV2SAM0"/>
<evidence type="ECO:0000313" key="9">
    <source>
        <dbReference type="Proteomes" id="UP001497623"/>
    </source>
</evidence>